<dbReference type="InterPro" id="IPR010985">
    <property type="entry name" value="Ribbon_hlx_hlx"/>
</dbReference>
<comment type="similarity">
    <text evidence="2">Belongs to the TraY family.</text>
</comment>
<evidence type="ECO:0000256" key="1">
    <source>
        <dbReference type="ARBA" id="ARBA00004496"/>
    </source>
</evidence>
<dbReference type="GO" id="GO:0006355">
    <property type="term" value="P:regulation of DNA-templated transcription"/>
    <property type="evidence" value="ECO:0007669"/>
    <property type="project" value="InterPro"/>
</dbReference>
<dbReference type="EMBL" id="CP016757">
    <property type="protein sequence ID" value="ANZ45047.1"/>
    <property type="molecule type" value="Genomic_DNA"/>
</dbReference>
<comment type="subcellular location">
    <subcellularLocation>
        <location evidence="1">Cytoplasm</location>
    </subcellularLocation>
</comment>
<dbReference type="GeneID" id="83057814"/>
<dbReference type="KEGG" id="cpor:BED41_08115"/>
<gene>
    <name evidence="6" type="ORF">BED41_08115</name>
</gene>
<evidence type="ECO:0000256" key="4">
    <source>
        <dbReference type="ARBA" id="ARBA00022490"/>
    </source>
</evidence>
<evidence type="ECO:0000256" key="2">
    <source>
        <dbReference type="ARBA" id="ARBA00007183"/>
    </source>
</evidence>
<dbReference type="InterPro" id="IPR008876">
    <property type="entry name" value="TraY"/>
</dbReference>
<organism evidence="6 7">
    <name type="scientific">Cloacibacillus porcorum</name>
    <dbReference type="NCBI Taxonomy" id="1197717"/>
    <lineage>
        <taxon>Bacteria</taxon>
        <taxon>Thermotogati</taxon>
        <taxon>Synergistota</taxon>
        <taxon>Synergistia</taxon>
        <taxon>Synergistales</taxon>
        <taxon>Synergistaceae</taxon>
        <taxon>Cloacibacillus</taxon>
    </lineage>
</organism>
<dbReference type="RefSeq" id="WP_066744729.1">
    <property type="nucleotide sequence ID" value="NZ_CALCLR010000092.1"/>
</dbReference>
<evidence type="ECO:0000313" key="6">
    <source>
        <dbReference type="EMBL" id="ANZ45047.1"/>
    </source>
</evidence>
<dbReference type="STRING" id="1197717.BED41_08115"/>
<keyword evidence="4" id="KW-0963">Cytoplasm</keyword>
<sequence>MLAIRLDEKTESRLEDLSSKTGRTKTWYVRKAIETYIDDLEDAAIAASAYEEYLFDGGKSSPLEDVRRRLGLED</sequence>
<evidence type="ECO:0000313" key="7">
    <source>
        <dbReference type="Proteomes" id="UP000093044"/>
    </source>
</evidence>
<evidence type="ECO:0000256" key="3">
    <source>
        <dbReference type="ARBA" id="ARBA00020541"/>
    </source>
</evidence>
<dbReference type="SUPFAM" id="SSF47598">
    <property type="entry name" value="Ribbon-helix-helix"/>
    <property type="match status" value="1"/>
</dbReference>
<keyword evidence="5" id="KW-0238">DNA-binding</keyword>
<dbReference type="CDD" id="cd22233">
    <property type="entry name" value="RHH_CopAso-like"/>
    <property type="match status" value="1"/>
</dbReference>
<dbReference type="Pfam" id="PF05509">
    <property type="entry name" value="TraY"/>
    <property type="match status" value="1"/>
</dbReference>
<accession>A0A1B2I527</accession>
<dbReference type="GO" id="GO:0005737">
    <property type="term" value="C:cytoplasm"/>
    <property type="evidence" value="ECO:0007669"/>
    <property type="project" value="UniProtKB-SubCell"/>
</dbReference>
<dbReference type="OrthoDB" id="9812023at2"/>
<protein>
    <recommendedName>
        <fullName evidence="3">Relaxosome protein TraY</fullName>
    </recommendedName>
</protein>
<dbReference type="Gene3D" id="1.10.1220.10">
    <property type="entry name" value="Met repressor-like"/>
    <property type="match status" value="1"/>
</dbReference>
<dbReference type="AlphaFoldDB" id="A0A1B2I527"/>
<keyword evidence="7" id="KW-1185">Reference proteome</keyword>
<evidence type="ECO:0000256" key="5">
    <source>
        <dbReference type="ARBA" id="ARBA00023125"/>
    </source>
</evidence>
<name>A0A1B2I527_9BACT</name>
<dbReference type="Proteomes" id="UP000093044">
    <property type="component" value="Chromosome"/>
</dbReference>
<dbReference type="InterPro" id="IPR013321">
    <property type="entry name" value="Arc_rbn_hlx_hlx"/>
</dbReference>
<proteinExistence type="inferred from homology"/>
<dbReference type="GO" id="GO:0003677">
    <property type="term" value="F:DNA binding"/>
    <property type="evidence" value="ECO:0007669"/>
    <property type="project" value="UniProtKB-KW"/>
</dbReference>
<reference evidence="6" key="1">
    <citation type="submission" date="2016-08" db="EMBL/GenBank/DDBJ databases">
        <title>Complete genome of Cloacibacillus porcorum.</title>
        <authorList>
            <person name="Looft T."/>
            <person name="Bayles D.O."/>
            <person name="Alt D.P."/>
        </authorList>
    </citation>
    <scope>NUCLEOTIDE SEQUENCE [LARGE SCALE GENOMIC DNA]</scope>
    <source>
        <strain evidence="6">CL-84</strain>
    </source>
</reference>